<dbReference type="OrthoDB" id="7982727at2"/>
<gene>
    <name evidence="1" type="ORF">TRN7648_03294</name>
</gene>
<organism evidence="1 2">
    <name type="scientific">Tropicibacter naphthalenivorans</name>
    <dbReference type="NCBI Taxonomy" id="441103"/>
    <lineage>
        <taxon>Bacteria</taxon>
        <taxon>Pseudomonadati</taxon>
        <taxon>Pseudomonadota</taxon>
        <taxon>Alphaproteobacteria</taxon>
        <taxon>Rhodobacterales</taxon>
        <taxon>Roseobacteraceae</taxon>
        <taxon>Tropicibacter</taxon>
    </lineage>
</organism>
<dbReference type="AlphaFoldDB" id="A0A0P1H1Y0"/>
<evidence type="ECO:0000313" key="2">
    <source>
        <dbReference type="Proteomes" id="UP000054935"/>
    </source>
</evidence>
<sequence>MFDISGGIALPSPSVADRDVPAASKGHCTAHAVLGDGEGTRVQAESWLELCHQMLLNADEEVAELAEQQRFIFGEDEDDLREHIFDVIATLHDGYRIAYTIKPEIRLASGVFLEEMAEITANIFAVSEWTSIVQPDDEELAPAKVAPKRSRKRKTRG</sequence>
<reference evidence="1 2" key="1">
    <citation type="submission" date="2015-09" db="EMBL/GenBank/DDBJ databases">
        <authorList>
            <consortium name="Swine Surveillance"/>
        </authorList>
    </citation>
    <scope>NUCLEOTIDE SEQUENCE [LARGE SCALE GENOMIC DNA]</scope>
    <source>
        <strain evidence="1 2">CECT 7648</strain>
    </source>
</reference>
<dbReference type="Proteomes" id="UP000054935">
    <property type="component" value="Unassembled WGS sequence"/>
</dbReference>
<dbReference type="EMBL" id="CYSE01000006">
    <property type="protein sequence ID" value="CUH81024.1"/>
    <property type="molecule type" value="Genomic_DNA"/>
</dbReference>
<dbReference type="RefSeq" id="WP_058248723.1">
    <property type="nucleotide sequence ID" value="NZ_CYSE01000006.1"/>
</dbReference>
<dbReference type="STRING" id="441103.TRN7648_03294"/>
<accession>A0A0P1H1Y0</accession>
<keyword evidence="2" id="KW-1185">Reference proteome</keyword>
<evidence type="ECO:0000313" key="1">
    <source>
        <dbReference type="EMBL" id="CUH81024.1"/>
    </source>
</evidence>
<proteinExistence type="predicted"/>
<name>A0A0P1H1Y0_9RHOB</name>
<protein>
    <submittedName>
        <fullName evidence="1">Uncharacterized protein</fullName>
    </submittedName>
</protein>